<dbReference type="AlphaFoldDB" id="A0A5M4FGU3"/>
<sequence length="181" mass="19598">MTTTVQAVTRKQIDAEIRQALAAIYLAAYGDPSLPESQLDADNFVSSTIPRHSRRAGFRLILATTDGQASGYAYGFTGKRGQFWSDWLSGAAPADIVENWVGDHFELVDIVVDPRHRGQGIAGLLHDRLVHDLPQQKALLATTPDGGAAARLYDGRGWQVLVPEIDGAKALYGLDLADRTA</sequence>
<proteinExistence type="predicted"/>
<dbReference type="EMBL" id="SDPQ02000001">
    <property type="protein sequence ID" value="KAA1399386.1"/>
    <property type="molecule type" value="Genomic_DNA"/>
</dbReference>
<dbReference type="InterPro" id="IPR000182">
    <property type="entry name" value="GNAT_dom"/>
</dbReference>
<dbReference type="PROSITE" id="PS51186">
    <property type="entry name" value="GNAT"/>
    <property type="match status" value="1"/>
</dbReference>
<comment type="caution">
    <text evidence="2">The sequence shown here is derived from an EMBL/GenBank/DDBJ whole genome shotgun (WGS) entry which is preliminary data.</text>
</comment>
<evidence type="ECO:0000313" key="3">
    <source>
        <dbReference type="Proteomes" id="UP000380867"/>
    </source>
</evidence>
<name>A0A5M4FGU3_9ACTN</name>
<dbReference type="OrthoDB" id="3692150at2"/>
<accession>A0A5M4FGU3</accession>
<dbReference type="SUPFAM" id="SSF55729">
    <property type="entry name" value="Acyl-CoA N-acyltransferases (Nat)"/>
    <property type="match status" value="1"/>
</dbReference>
<keyword evidence="3" id="KW-1185">Reference proteome</keyword>
<dbReference type="Gene3D" id="3.40.630.30">
    <property type="match status" value="1"/>
</dbReference>
<evidence type="ECO:0000313" key="2">
    <source>
        <dbReference type="EMBL" id="KAA1399386.1"/>
    </source>
</evidence>
<reference evidence="2" key="1">
    <citation type="submission" date="2019-09" db="EMBL/GenBank/DDBJ databases">
        <authorList>
            <person name="Li J."/>
        </authorList>
    </citation>
    <scope>NUCLEOTIDE SEQUENCE [LARGE SCALE GENOMIC DNA]</scope>
    <source>
        <strain evidence="2">JCM 14732</strain>
    </source>
</reference>
<gene>
    <name evidence="2" type="ORF">ESP70_001025</name>
</gene>
<feature type="domain" description="N-acetyltransferase" evidence="1">
    <location>
        <begin position="8"/>
        <end position="177"/>
    </location>
</feature>
<dbReference type="RefSeq" id="WP_149687530.1">
    <property type="nucleotide sequence ID" value="NZ_SDPQ02000001.1"/>
</dbReference>
<dbReference type="Proteomes" id="UP000380867">
    <property type="component" value="Unassembled WGS sequence"/>
</dbReference>
<dbReference type="Pfam" id="PF00583">
    <property type="entry name" value="Acetyltransf_1"/>
    <property type="match status" value="1"/>
</dbReference>
<dbReference type="CDD" id="cd04301">
    <property type="entry name" value="NAT_SF"/>
    <property type="match status" value="1"/>
</dbReference>
<protein>
    <submittedName>
        <fullName evidence="2">GNAT family N-acetyltransferase</fullName>
    </submittedName>
</protein>
<evidence type="ECO:0000259" key="1">
    <source>
        <dbReference type="PROSITE" id="PS51186"/>
    </source>
</evidence>
<dbReference type="GO" id="GO:0016747">
    <property type="term" value="F:acyltransferase activity, transferring groups other than amino-acyl groups"/>
    <property type="evidence" value="ECO:0007669"/>
    <property type="project" value="InterPro"/>
</dbReference>
<dbReference type="InterPro" id="IPR016181">
    <property type="entry name" value="Acyl_CoA_acyltransferase"/>
</dbReference>
<organism evidence="2 3">
    <name type="scientific">Aeromicrobium ginsengisoli</name>
    <dbReference type="NCBI Taxonomy" id="363867"/>
    <lineage>
        <taxon>Bacteria</taxon>
        <taxon>Bacillati</taxon>
        <taxon>Actinomycetota</taxon>
        <taxon>Actinomycetes</taxon>
        <taxon>Propionibacteriales</taxon>
        <taxon>Nocardioidaceae</taxon>
        <taxon>Aeromicrobium</taxon>
    </lineage>
</organism>